<organism evidence="1 2">
    <name type="scientific">Fibrobacter intestinalis</name>
    <dbReference type="NCBI Taxonomy" id="28122"/>
    <lineage>
        <taxon>Bacteria</taxon>
        <taxon>Pseudomonadati</taxon>
        <taxon>Fibrobacterota</taxon>
        <taxon>Fibrobacteria</taxon>
        <taxon>Fibrobacterales</taxon>
        <taxon>Fibrobacteraceae</taxon>
        <taxon>Fibrobacter</taxon>
    </lineage>
</organism>
<dbReference type="InterPro" id="IPR013813">
    <property type="entry name" value="Endoribo_LPSP/chorism_mut-like"/>
</dbReference>
<dbReference type="EMBL" id="FRAW01000012">
    <property type="protein sequence ID" value="SHK64629.1"/>
    <property type="molecule type" value="Genomic_DNA"/>
</dbReference>
<reference evidence="2" key="1">
    <citation type="submission" date="2016-11" db="EMBL/GenBank/DDBJ databases">
        <authorList>
            <person name="Varghese N."/>
            <person name="Submissions S."/>
        </authorList>
    </citation>
    <scope>NUCLEOTIDE SEQUENCE [LARGE SCALE GENOMIC DNA]</scope>
    <source>
        <strain evidence="2">UWOS</strain>
    </source>
</reference>
<dbReference type="InterPro" id="IPR006175">
    <property type="entry name" value="YjgF/YER057c/UK114"/>
</dbReference>
<protein>
    <submittedName>
        <fullName evidence="1">Enamine deaminase RidA, house cleaning of reactive enamine intermediates, YjgF/YER057c/UK114 family</fullName>
    </submittedName>
</protein>
<dbReference type="RefSeq" id="WP_073304048.1">
    <property type="nucleotide sequence ID" value="NZ_FRAW01000012.1"/>
</dbReference>
<name>A0A1M6U639_9BACT</name>
<dbReference type="Pfam" id="PF01042">
    <property type="entry name" value="Ribonuc_L-PSP"/>
    <property type="match status" value="1"/>
</dbReference>
<dbReference type="SUPFAM" id="SSF55298">
    <property type="entry name" value="YjgF-like"/>
    <property type="match status" value="1"/>
</dbReference>
<proteinExistence type="predicted"/>
<dbReference type="Proteomes" id="UP000184275">
    <property type="component" value="Unassembled WGS sequence"/>
</dbReference>
<keyword evidence="2" id="KW-1185">Reference proteome</keyword>
<dbReference type="CDD" id="cd02199">
    <property type="entry name" value="YjgF_YER057c_UK114_like_1"/>
    <property type="match status" value="1"/>
</dbReference>
<evidence type="ECO:0000313" key="2">
    <source>
        <dbReference type="Proteomes" id="UP000184275"/>
    </source>
</evidence>
<evidence type="ECO:0000313" key="1">
    <source>
        <dbReference type="EMBL" id="SHK64629.1"/>
    </source>
</evidence>
<accession>A0A1M6U639</accession>
<gene>
    <name evidence="1" type="ORF">SAMN05720469_11264</name>
</gene>
<dbReference type="PANTHER" id="PTHR43760">
    <property type="entry name" value="ENDORIBONUCLEASE-RELATED"/>
    <property type="match status" value="1"/>
</dbReference>
<sequence length="169" mass="18187">MTEIQKKVQELGFALPSCPAPLAAYVPATRFGETIVVSGQLPSVNGDLSDFCGQVPTGISPEKAKNAAAICFLNNLAAAMTLLEQGETLRLVQIQGFVQSEKDFHEQPAILNGASELAVKILGEYGRHARTAVGVAALPKNASVEISCTFQVVPEKVRFNGRYNWIEKK</sequence>
<dbReference type="AlphaFoldDB" id="A0A1M6U639"/>
<dbReference type="Gene3D" id="3.30.1330.40">
    <property type="entry name" value="RutC-like"/>
    <property type="match status" value="1"/>
</dbReference>
<dbReference type="InterPro" id="IPR035959">
    <property type="entry name" value="RutC-like_sf"/>
</dbReference>
<dbReference type="PANTHER" id="PTHR43760:SF1">
    <property type="entry name" value="ENDORIBONUCLEASE L-PSP_CHORISMATE MUTASE-LIKE DOMAIN-CONTAINING PROTEIN"/>
    <property type="match status" value="1"/>
</dbReference>